<dbReference type="EMBL" id="CACRSM010000002">
    <property type="protein sequence ID" value="VYS95095.1"/>
    <property type="molecule type" value="Genomic_DNA"/>
</dbReference>
<feature type="chain" id="PRO_5039630400" description="Lipoprotein" evidence="1">
    <location>
        <begin position="21"/>
        <end position="334"/>
    </location>
</feature>
<dbReference type="AlphaFoldDB" id="A0A6N2SUB6"/>
<evidence type="ECO:0008006" key="3">
    <source>
        <dbReference type="Google" id="ProtNLM"/>
    </source>
</evidence>
<sequence>MKHPKLFTAFVAACALCLGACGIHVESPSSLPALTGFALSRDTSARTEAAAADRAHSLASLATQCASCSSALEAVATSSRERLEFLGGVWEPWKGREDAASLPQPEAIAEAPYTVKDFVSWLVISARRDLQTAANPTMTSSEEARQLSAVALGRYASAVQLANAYAIDVDEGTHDVDVLAQRLIDQSGKTPSWVVRSGASSDLLLPQPSQTTSAFANSEQAAQTTANWDCIAQSLPKSAVTNEDFASAETIENALLDRASRSLERGSKDTRQLRCSMPDHSPASLAQASMRADINLFASDSQDVRLFGARAALDDVRLWTQAPGVSIPAVVTLQ</sequence>
<gene>
    <name evidence="2" type="ORF">AOLFYP35_00958</name>
</gene>
<name>A0A6N2SUB6_9ACTO</name>
<keyword evidence="1" id="KW-0732">Signal</keyword>
<accession>A0A6N2SUB6</accession>
<protein>
    <recommendedName>
        <fullName evidence="3">Lipoprotein</fullName>
    </recommendedName>
</protein>
<reference evidence="2" key="1">
    <citation type="submission" date="2019-11" db="EMBL/GenBank/DDBJ databases">
        <authorList>
            <person name="Feng L."/>
        </authorList>
    </citation>
    <scope>NUCLEOTIDE SEQUENCE</scope>
    <source>
        <strain evidence="2">AodontolyticusLFYP35</strain>
    </source>
</reference>
<evidence type="ECO:0000313" key="2">
    <source>
        <dbReference type="EMBL" id="VYS95095.1"/>
    </source>
</evidence>
<organism evidence="2">
    <name type="scientific">Schaalia odontolytica</name>
    <dbReference type="NCBI Taxonomy" id="1660"/>
    <lineage>
        <taxon>Bacteria</taxon>
        <taxon>Bacillati</taxon>
        <taxon>Actinomycetota</taxon>
        <taxon>Actinomycetes</taxon>
        <taxon>Actinomycetales</taxon>
        <taxon>Actinomycetaceae</taxon>
        <taxon>Schaalia</taxon>
    </lineage>
</organism>
<evidence type="ECO:0000256" key="1">
    <source>
        <dbReference type="SAM" id="SignalP"/>
    </source>
</evidence>
<proteinExistence type="predicted"/>
<feature type="signal peptide" evidence="1">
    <location>
        <begin position="1"/>
        <end position="20"/>
    </location>
</feature>